<dbReference type="GO" id="GO:0050661">
    <property type="term" value="F:NADP binding"/>
    <property type="evidence" value="ECO:0007669"/>
    <property type="project" value="InterPro"/>
</dbReference>
<feature type="domain" description="3-hydroxyisobutyrate dehydrogenase-like NAD-binding" evidence="8">
    <location>
        <begin position="368"/>
        <end position="476"/>
    </location>
</feature>
<dbReference type="EMBL" id="OE840722">
    <property type="protein sequence ID" value="CAD7592221.1"/>
    <property type="molecule type" value="Genomic_DNA"/>
</dbReference>
<dbReference type="InterPro" id="IPR029154">
    <property type="entry name" value="HIBADH-like_NADP-bd"/>
</dbReference>
<feature type="compositionally biased region" description="Polar residues" evidence="6">
    <location>
        <begin position="107"/>
        <end position="123"/>
    </location>
</feature>
<evidence type="ECO:0000256" key="1">
    <source>
        <dbReference type="ARBA" id="ARBA00007598"/>
    </source>
</evidence>
<dbReference type="InterPro" id="IPR051265">
    <property type="entry name" value="HIBADH-related_NP60_sf"/>
</dbReference>
<dbReference type="PANTHER" id="PTHR43580">
    <property type="entry name" value="OXIDOREDUCTASE GLYR1-RELATED"/>
    <property type="match status" value="1"/>
</dbReference>
<dbReference type="Gene3D" id="3.40.50.720">
    <property type="entry name" value="NAD(P)-binding Rossmann-like Domain"/>
    <property type="match status" value="1"/>
</dbReference>
<proteinExistence type="inferred from homology"/>
<comment type="similarity">
    <text evidence="1">Belongs to the HIBADH-related family. NP60 subfamily.</text>
</comment>
<name>A0A7R9PKV6_TIMGE</name>
<evidence type="ECO:0000313" key="9">
    <source>
        <dbReference type="EMBL" id="CAD7592221.1"/>
    </source>
</evidence>
<evidence type="ECO:0000256" key="2">
    <source>
        <dbReference type="ARBA" id="ARBA00030287"/>
    </source>
</evidence>
<feature type="region of interest" description="Disordered" evidence="6">
    <location>
        <begin position="105"/>
        <end position="127"/>
    </location>
</feature>
<feature type="domain" description="6-phosphogluconate dehydrogenase NADP-binding" evidence="7">
    <location>
        <begin position="206"/>
        <end position="365"/>
    </location>
</feature>
<dbReference type="InterPro" id="IPR013328">
    <property type="entry name" value="6PGD_dom2"/>
</dbReference>
<dbReference type="AlphaFoldDB" id="A0A7R9PKV6"/>
<dbReference type="Pfam" id="PF03446">
    <property type="entry name" value="NAD_binding_2"/>
    <property type="match status" value="1"/>
</dbReference>
<reference evidence="9" key="1">
    <citation type="submission" date="2020-11" db="EMBL/GenBank/DDBJ databases">
        <authorList>
            <person name="Tran Van P."/>
        </authorList>
    </citation>
    <scope>NUCLEOTIDE SEQUENCE</scope>
</reference>
<accession>A0A7R9PKV6</accession>
<protein>
    <recommendedName>
        <fullName evidence="3">Cytokine-like nuclear factor N-PAC</fullName>
    </recommendedName>
    <alternativeName>
        <fullName evidence="2">Glyoxylate reductase 1 homolog</fullName>
    </alternativeName>
    <alternativeName>
        <fullName evidence="5">Nuclear protein NP60 homolog</fullName>
    </alternativeName>
    <alternativeName>
        <fullName evidence="4">Putative oxidoreductase GLYR1 homolog</fullName>
    </alternativeName>
</protein>
<gene>
    <name evidence="9" type="ORF">TGEB3V08_LOCUS4848</name>
</gene>
<organism evidence="9">
    <name type="scientific">Timema genevievae</name>
    <name type="common">Walking stick</name>
    <dbReference type="NCBI Taxonomy" id="629358"/>
    <lineage>
        <taxon>Eukaryota</taxon>
        <taxon>Metazoa</taxon>
        <taxon>Ecdysozoa</taxon>
        <taxon>Arthropoda</taxon>
        <taxon>Hexapoda</taxon>
        <taxon>Insecta</taxon>
        <taxon>Pterygota</taxon>
        <taxon>Neoptera</taxon>
        <taxon>Polyneoptera</taxon>
        <taxon>Phasmatodea</taxon>
        <taxon>Timematodea</taxon>
        <taxon>Timematoidea</taxon>
        <taxon>Timematidae</taxon>
        <taxon>Timema</taxon>
    </lineage>
</organism>
<dbReference type="GO" id="GO:0000785">
    <property type="term" value="C:chromatin"/>
    <property type="evidence" value="ECO:0007669"/>
    <property type="project" value="TreeGrafter"/>
</dbReference>
<dbReference type="InterPro" id="IPR036291">
    <property type="entry name" value="NAD(P)-bd_dom_sf"/>
</dbReference>
<dbReference type="GO" id="GO:0031491">
    <property type="term" value="F:nucleosome binding"/>
    <property type="evidence" value="ECO:0007669"/>
    <property type="project" value="TreeGrafter"/>
</dbReference>
<evidence type="ECO:0000256" key="5">
    <source>
        <dbReference type="ARBA" id="ARBA00082969"/>
    </source>
</evidence>
<evidence type="ECO:0000259" key="7">
    <source>
        <dbReference type="Pfam" id="PF03446"/>
    </source>
</evidence>
<dbReference type="InterPro" id="IPR006115">
    <property type="entry name" value="6PGDH_NADP-bd"/>
</dbReference>
<dbReference type="InterPro" id="IPR008927">
    <property type="entry name" value="6-PGluconate_DH-like_C_sf"/>
</dbReference>
<evidence type="ECO:0000256" key="3">
    <source>
        <dbReference type="ARBA" id="ARBA00034140"/>
    </source>
</evidence>
<evidence type="ECO:0000256" key="6">
    <source>
        <dbReference type="SAM" id="MobiDB-lite"/>
    </source>
</evidence>
<evidence type="ECO:0000256" key="4">
    <source>
        <dbReference type="ARBA" id="ARBA00078412"/>
    </source>
</evidence>
<dbReference type="GO" id="GO:0140673">
    <property type="term" value="P:transcription elongation-coupled chromatin remodeling"/>
    <property type="evidence" value="ECO:0007669"/>
    <property type="project" value="TreeGrafter"/>
</dbReference>
<dbReference type="GO" id="GO:0003677">
    <property type="term" value="F:DNA binding"/>
    <property type="evidence" value="ECO:0007669"/>
    <property type="project" value="TreeGrafter"/>
</dbReference>
<dbReference type="Pfam" id="PF14833">
    <property type="entry name" value="NAD_binding_11"/>
    <property type="match status" value="1"/>
</dbReference>
<dbReference type="Gene3D" id="1.10.1040.10">
    <property type="entry name" value="N-(1-d-carboxylethyl)-l-norvaline Dehydrogenase, domain 2"/>
    <property type="match status" value="1"/>
</dbReference>
<evidence type="ECO:0000259" key="8">
    <source>
        <dbReference type="Pfam" id="PF14833"/>
    </source>
</evidence>
<dbReference type="SUPFAM" id="SSF51735">
    <property type="entry name" value="NAD(P)-binding Rossmann-fold domains"/>
    <property type="match status" value="1"/>
</dbReference>
<sequence>MKSLRRPSQESELSGSTCQGAAKKARLHVYRISVVHKSKNLTKGKEWHTLDGFKHFFRNIRAFWNILDSQTRHGKANLTSEHYECLNDLTSNSADNPSKIVKRTLSDKSNGVSPAKMSRSNSVDNDEKQKISMASTSFCTISPRKPTTTSNLLDRPANIQRPLAFWSYPPSCFLESQGRPEVTPHLDLKKVTETLKNKNICPSPMKFGFLGLGIMGSGIVKNLLHSGHTVIVWNRNPDKCRDFVNAGATQGQTPSDVIFAADVTFSCITNPDAAKELVFGNCGVLAEIKNSKGYVEMTGIDAETSRCIGEAIVSRGGRYLEAQIQGSKLQAELGTLVILAAGDHALYNDCQSCFTAMGKSSFFIGDVGNASMMNLIIQLISGVTIAGLAEGMALADRVGLSQNDVVEILELTQLNSMAEGGFPTHIPLAHIQKDLKLALLMADRMEQSLPLTAATNELFKHAKRLGYGGHDASAVYIRARF</sequence>
<dbReference type="SUPFAM" id="SSF48179">
    <property type="entry name" value="6-phosphogluconate dehydrogenase C-terminal domain-like"/>
    <property type="match status" value="1"/>
</dbReference>
<dbReference type="PANTHER" id="PTHR43580:SF2">
    <property type="entry name" value="CYTOKINE-LIKE NUCLEAR FACTOR N-PAC"/>
    <property type="match status" value="1"/>
</dbReference>
<dbReference type="GO" id="GO:0051287">
    <property type="term" value="F:NAD binding"/>
    <property type="evidence" value="ECO:0007669"/>
    <property type="project" value="InterPro"/>
</dbReference>
<dbReference type="FunFam" id="3.40.50.720:FF:000058">
    <property type="entry name" value="Putative oxidoreductase GLYR1 homolog"/>
    <property type="match status" value="1"/>
</dbReference>